<dbReference type="RefSeq" id="WP_261669965.1">
    <property type="nucleotide sequence ID" value="NZ_JARUJP010000003.1"/>
</dbReference>
<accession>A0ABU4JQ09</accession>
<keyword evidence="2" id="KW-1185">Reference proteome</keyword>
<dbReference type="EMBL" id="JARUJP010000003">
    <property type="protein sequence ID" value="MDW8800215.1"/>
    <property type="molecule type" value="Genomic_DNA"/>
</dbReference>
<gene>
    <name evidence="1" type="ORF">P8V03_03495</name>
</gene>
<proteinExistence type="predicted"/>
<name>A0ABU4JQ09_9CLOT</name>
<comment type="caution">
    <text evidence="1">The sequence shown here is derived from an EMBL/GenBank/DDBJ whole genome shotgun (WGS) entry which is preliminary data.</text>
</comment>
<evidence type="ECO:0008006" key="3">
    <source>
        <dbReference type="Google" id="ProtNLM"/>
    </source>
</evidence>
<evidence type="ECO:0000313" key="1">
    <source>
        <dbReference type="EMBL" id="MDW8800215.1"/>
    </source>
</evidence>
<evidence type="ECO:0000313" key="2">
    <source>
        <dbReference type="Proteomes" id="UP001281656"/>
    </source>
</evidence>
<organism evidence="1 2">
    <name type="scientific">Clostridium tanneri</name>
    <dbReference type="NCBI Taxonomy" id="3037988"/>
    <lineage>
        <taxon>Bacteria</taxon>
        <taxon>Bacillati</taxon>
        <taxon>Bacillota</taxon>
        <taxon>Clostridia</taxon>
        <taxon>Eubacteriales</taxon>
        <taxon>Clostridiaceae</taxon>
        <taxon>Clostridium</taxon>
    </lineage>
</organism>
<reference evidence="1 2" key="1">
    <citation type="submission" date="2023-04" db="EMBL/GenBank/DDBJ databases">
        <title>Clostridium tannerae sp. nov., isolated from the fecal material of an alpaca.</title>
        <authorList>
            <person name="Miller S."/>
            <person name="Hendry M."/>
            <person name="King J."/>
            <person name="Sankaranarayanan K."/>
            <person name="Lawson P.A."/>
        </authorList>
    </citation>
    <scope>NUCLEOTIDE SEQUENCE [LARGE SCALE GENOMIC DNA]</scope>
    <source>
        <strain evidence="1 2">A1-XYC3</strain>
    </source>
</reference>
<sequence>MAREKFYTMESVDLEKEYRLTLADSRVLGVLVGIYQNTKYRDEYGKKYACPSYQQLSEYTNLSIEQIRKKSVPKLRKLGLIVSDGQPYKKEGVAKRYYLNDEIIKKYF</sequence>
<protein>
    <recommendedName>
        <fullName evidence="3">Helix-turn-helix domain-containing protein</fullName>
    </recommendedName>
</protein>
<dbReference type="Proteomes" id="UP001281656">
    <property type="component" value="Unassembled WGS sequence"/>
</dbReference>